<evidence type="ECO:0000313" key="15">
    <source>
        <dbReference type="Proteomes" id="UP000016931"/>
    </source>
</evidence>
<evidence type="ECO:0000256" key="3">
    <source>
        <dbReference type="ARBA" id="ARBA00012423"/>
    </source>
</evidence>
<evidence type="ECO:0000256" key="8">
    <source>
        <dbReference type="ARBA" id="ARBA00022832"/>
    </source>
</evidence>
<dbReference type="GO" id="GO:0052689">
    <property type="term" value="F:carboxylic ester hydrolase activity"/>
    <property type="evidence" value="ECO:0007669"/>
    <property type="project" value="UniProtKB-KW"/>
</dbReference>
<dbReference type="InterPro" id="IPR029058">
    <property type="entry name" value="AB_hydrolase_fold"/>
</dbReference>
<dbReference type="InterPro" id="IPR050565">
    <property type="entry name" value="LYPA1-2/EST-like"/>
</dbReference>
<dbReference type="EMBL" id="KB456260">
    <property type="protein sequence ID" value="EMF17897.1"/>
    <property type="molecule type" value="Genomic_DNA"/>
</dbReference>
<dbReference type="SUPFAM" id="SSF53474">
    <property type="entry name" value="alpha/beta-Hydrolases"/>
    <property type="match status" value="1"/>
</dbReference>
<dbReference type="OMA" id="WYDILAM"/>
<organism evidence="14 15">
    <name type="scientific">Sphaerulina musiva (strain SO2202)</name>
    <name type="common">Poplar stem canker fungus</name>
    <name type="synonym">Septoria musiva</name>
    <dbReference type="NCBI Taxonomy" id="692275"/>
    <lineage>
        <taxon>Eukaryota</taxon>
        <taxon>Fungi</taxon>
        <taxon>Dikarya</taxon>
        <taxon>Ascomycota</taxon>
        <taxon>Pezizomycotina</taxon>
        <taxon>Dothideomycetes</taxon>
        <taxon>Dothideomycetidae</taxon>
        <taxon>Mycosphaerellales</taxon>
        <taxon>Mycosphaerellaceae</taxon>
        <taxon>Sphaerulina</taxon>
    </lineage>
</organism>
<accession>N1QN53</accession>
<dbReference type="GO" id="GO:0008474">
    <property type="term" value="F:palmitoyl-(protein) hydrolase activity"/>
    <property type="evidence" value="ECO:0007669"/>
    <property type="project" value="UniProtKB-EC"/>
</dbReference>
<sequence length="243" mass="25826">MATAGAAAIVVPAVKRHTSTVIVAHGLGDSGAGWAFLAGEYRRESLFPETKFIFPNAPSIPITVNGGMKMPGWFDIANFGDIANRSQDEEGLLRSRKVFHNMIEEEIKAGVPSDRIVLGGFSQGGAMALLAGISNPTKLGGIFGLSCYLPLHQKTTELVPTDAPNKETPIFMGHGDADPVVKYSWGQFSAEHLKGLGYSVDLKTYKGLPHSASPQELLDLKAYLQSRIPEMGDKAASGASGSL</sequence>
<dbReference type="eggNOG" id="KOG2112">
    <property type="taxonomic scope" value="Eukaryota"/>
</dbReference>
<dbReference type="Proteomes" id="UP000016931">
    <property type="component" value="Unassembled WGS sequence"/>
</dbReference>
<evidence type="ECO:0000256" key="12">
    <source>
        <dbReference type="ARBA" id="ARBA00047337"/>
    </source>
</evidence>
<dbReference type="PANTHER" id="PTHR10655:SF17">
    <property type="entry name" value="LYSOPHOSPHOLIPASE-LIKE PROTEIN 1"/>
    <property type="match status" value="1"/>
</dbReference>
<dbReference type="OrthoDB" id="2418081at2759"/>
<keyword evidence="5" id="KW-0719">Serine esterase</keyword>
<dbReference type="GeneID" id="27901015"/>
<gene>
    <name evidence="14" type="ORF">SEPMUDRAFT_146807</name>
</gene>
<evidence type="ECO:0000256" key="9">
    <source>
        <dbReference type="ARBA" id="ARBA00023098"/>
    </source>
</evidence>
<comment type="catalytic activity">
    <reaction evidence="12">
        <text>S-hexadecanoyl-L-cysteinyl-[protein] + H2O = L-cysteinyl-[protein] + hexadecanoate + H(+)</text>
        <dbReference type="Rhea" id="RHEA:19233"/>
        <dbReference type="Rhea" id="RHEA-COMP:10131"/>
        <dbReference type="Rhea" id="RHEA-COMP:11032"/>
        <dbReference type="ChEBI" id="CHEBI:7896"/>
        <dbReference type="ChEBI" id="CHEBI:15377"/>
        <dbReference type="ChEBI" id="CHEBI:15378"/>
        <dbReference type="ChEBI" id="CHEBI:29950"/>
        <dbReference type="ChEBI" id="CHEBI:74151"/>
        <dbReference type="EC" id="3.1.2.22"/>
    </reaction>
</comment>
<keyword evidence="8" id="KW-0276">Fatty acid metabolism</keyword>
<name>N1QN53_SPHMS</name>
<evidence type="ECO:0000256" key="1">
    <source>
        <dbReference type="ARBA" id="ARBA00004496"/>
    </source>
</evidence>
<dbReference type="HOGENOM" id="CLU_049413_3_8_1"/>
<comment type="function">
    <text evidence="10">Hydrolyzes fatty acids from S-acylated cysteine residues in proteins with a strong preference for palmitoylated G-alpha proteins over other acyl substrates. Mediates the deacylation of G-alpha proteins such as GPA1 in vivo, but has weak or no activity toward palmitoylated Ras proteins. Has weak lysophospholipase activity in vitro; however such activity may not exist in vivo.</text>
</comment>
<keyword evidence="7" id="KW-0378">Hydrolase</keyword>
<keyword evidence="6" id="KW-0963">Cytoplasm</keyword>
<keyword evidence="9" id="KW-0443">Lipid metabolism</keyword>
<dbReference type="PANTHER" id="PTHR10655">
    <property type="entry name" value="LYSOPHOSPHOLIPASE-RELATED"/>
    <property type="match status" value="1"/>
</dbReference>
<feature type="domain" description="Phospholipase/carboxylesterase/thioesterase" evidence="13">
    <location>
        <begin position="8"/>
        <end position="226"/>
    </location>
</feature>
<dbReference type="Pfam" id="PF02230">
    <property type="entry name" value="Abhydrolase_2"/>
    <property type="match status" value="1"/>
</dbReference>
<dbReference type="Gene3D" id="3.40.50.1820">
    <property type="entry name" value="alpha/beta hydrolase"/>
    <property type="match status" value="1"/>
</dbReference>
<proteinExistence type="inferred from homology"/>
<comment type="subcellular location">
    <subcellularLocation>
        <location evidence="1">Cytoplasm</location>
    </subcellularLocation>
</comment>
<protein>
    <recommendedName>
        <fullName evidence="4">Acyl-protein thioesterase 1</fullName>
        <ecNumber evidence="3">3.1.2.22</ecNumber>
    </recommendedName>
    <alternativeName>
        <fullName evidence="11">Palmitoyl-protein hydrolase</fullName>
    </alternativeName>
</protein>
<dbReference type="GO" id="GO:0005737">
    <property type="term" value="C:cytoplasm"/>
    <property type="evidence" value="ECO:0007669"/>
    <property type="project" value="UniProtKB-SubCell"/>
</dbReference>
<reference evidence="14 15" key="1">
    <citation type="journal article" date="2012" name="PLoS Pathog.">
        <title>Diverse lifestyles and strategies of plant pathogenesis encoded in the genomes of eighteen Dothideomycetes fungi.</title>
        <authorList>
            <person name="Ohm R.A."/>
            <person name="Feau N."/>
            <person name="Henrissat B."/>
            <person name="Schoch C.L."/>
            <person name="Horwitz B.A."/>
            <person name="Barry K.W."/>
            <person name="Condon B.J."/>
            <person name="Copeland A.C."/>
            <person name="Dhillon B."/>
            <person name="Glaser F."/>
            <person name="Hesse C.N."/>
            <person name="Kosti I."/>
            <person name="LaButti K."/>
            <person name="Lindquist E.A."/>
            <person name="Lucas S."/>
            <person name="Salamov A.A."/>
            <person name="Bradshaw R.E."/>
            <person name="Ciuffetti L."/>
            <person name="Hamelin R.C."/>
            <person name="Kema G.H.J."/>
            <person name="Lawrence C."/>
            <person name="Scott J.A."/>
            <person name="Spatafora J.W."/>
            <person name="Turgeon B.G."/>
            <person name="de Wit P.J.G.M."/>
            <person name="Zhong S."/>
            <person name="Goodwin S.B."/>
            <person name="Grigoriev I.V."/>
        </authorList>
    </citation>
    <scope>NUCLEOTIDE SEQUENCE [LARGE SCALE GENOMIC DNA]</scope>
    <source>
        <strain evidence="14 15">SO2202</strain>
    </source>
</reference>
<dbReference type="InterPro" id="IPR003140">
    <property type="entry name" value="PLipase/COase/thioEstase"/>
</dbReference>
<comment type="similarity">
    <text evidence="2">Belongs to the AB hydrolase superfamily. AB hydrolase 2 family.</text>
</comment>
<evidence type="ECO:0000313" key="14">
    <source>
        <dbReference type="EMBL" id="EMF17897.1"/>
    </source>
</evidence>
<evidence type="ECO:0000256" key="11">
    <source>
        <dbReference type="ARBA" id="ARBA00031195"/>
    </source>
</evidence>
<evidence type="ECO:0000256" key="10">
    <source>
        <dbReference type="ARBA" id="ARBA00029392"/>
    </source>
</evidence>
<dbReference type="AlphaFoldDB" id="N1QN53"/>
<evidence type="ECO:0000256" key="7">
    <source>
        <dbReference type="ARBA" id="ARBA00022801"/>
    </source>
</evidence>
<evidence type="ECO:0000256" key="4">
    <source>
        <dbReference type="ARBA" id="ARBA00014923"/>
    </source>
</evidence>
<dbReference type="RefSeq" id="XP_016766018.1">
    <property type="nucleotide sequence ID" value="XM_016903878.1"/>
</dbReference>
<dbReference type="GO" id="GO:0006631">
    <property type="term" value="P:fatty acid metabolic process"/>
    <property type="evidence" value="ECO:0007669"/>
    <property type="project" value="UniProtKB-KW"/>
</dbReference>
<dbReference type="EC" id="3.1.2.22" evidence="3"/>
<evidence type="ECO:0000256" key="6">
    <source>
        <dbReference type="ARBA" id="ARBA00022490"/>
    </source>
</evidence>
<evidence type="ECO:0000259" key="13">
    <source>
        <dbReference type="Pfam" id="PF02230"/>
    </source>
</evidence>
<keyword evidence="15" id="KW-1185">Reference proteome</keyword>
<evidence type="ECO:0000256" key="2">
    <source>
        <dbReference type="ARBA" id="ARBA00006499"/>
    </source>
</evidence>
<evidence type="ECO:0000256" key="5">
    <source>
        <dbReference type="ARBA" id="ARBA00022487"/>
    </source>
</evidence>
<dbReference type="STRING" id="692275.N1QN53"/>
<dbReference type="FunFam" id="3.40.50.1820:FF:000010">
    <property type="entry name" value="Acyl-protein thioesterase 2"/>
    <property type="match status" value="1"/>
</dbReference>